<reference evidence="5" key="1">
    <citation type="submission" date="2022-10" db="EMBL/GenBank/DDBJ databases">
        <title>The complete genomes of actinobacterial strains from the NBC collection.</title>
        <authorList>
            <person name="Joergensen T.S."/>
            <person name="Alvarez Arevalo M."/>
            <person name="Sterndorff E.B."/>
            <person name="Faurdal D."/>
            <person name="Vuksanovic O."/>
            <person name="Mourched A.-S."/>
            <person name="Charusanti P."/>
            <person name="Shaw S."/>
            <person name="Blin K."/>
            <person name="Weber T."/>
        </authorList>
    </citation>
    <scope>NUCLEOTIDE SEQUENCE</scope>
    <source>
        <strain evidence="5">NBC_01482</strain>
    </source>
</reference>
<organism evidence="5 6">
    <name type="scientific">Nocardia vinacea</name>
    <dbReference type="NCBI Taxonomy" id="96468"/>
    <lineage>
        <taxon>Bacteria</taxon>
        <taxon>Bacillati</taxon>
        <taxon>Actinomycetota</taxon>
        <taxon>Actinomycetes</taxon>
        <taxon>Mycobacteriales</taxon>
        <taxon>Nocardiaceae</taxon>
        <taxon>Nocardia</taxon>
    </lineage>
</organism>
<evidence type="ECO:0000313" key="6">
    <source>
        <dbReference type="Proteomes" id="UP001432062"/>
    </source>
</evidence>
<protein>
    <submittedName>
        <fullName evidence="5">Biotin-dependent carboxyltransferase family protein</fullName>
    </submittedName>
</protein>
<dbReference type="InterPro" id="IPR052708">
    <property type="entry name" value="PxpC"/>
</dbReference>
<dbReference type="InterPro" id="IPR029000">
    <property type="entry name" value="Cyclophilin-like_dom_sf"/>
</dbReference>
<dbReference type="InterPro" id="IPR003778">
    <property type="entry name" value="CT_A_B"/>
</dbReference>
<proteinExistence type="predicted"/>
<dbReference type="SMART" id="SM00797">
    <property type="entry name" value="AHS2"/>
    <property type="match status" value="1"/>
</dbReference>
<evidence type="ECO:0000256" key="1">
    <source>
        <dbReference type="ARBA" id="ARBA00022741"/>
    </source>
</evidence>
<keyword evidence="6" id="KW-1185">Reference proteome</keyword>
<dbReference type="Gene3D" id="2.40.100.10">
    <property type="entry name" value="Cyclophilin-like"/>
    <property type="match status" value="1"/>
</dbReference>
<dbReference type="EMBL" id="CP109441">
    <property type="protein sequence ID" value="WUV44548.1"/>
    <property type="molecule type" value="Genomic_DNA"/>
</dbReference>
<feature type="domain" description="Carboxyltransferase" evidence="4">
    <location>
        <begin position="25"/>
        <end position="307"/>
    </location>
</feature>
<dbReference type="Pfam" id="PF02626">
    <property type="entry name" value="CT_A_B"/>
    <property type="match status" value="1"/>
</dbReference>
<dbReference type="Proteomes" id="UP001432062">
    <property type="component" value="Chromosome"/>
</dbReference>
<keyword evidence="2" id="KW-0378">Hydrolase</keyword>
<sequence>MAETITVTTPGITTIQDLGRRRASRIGQLTGGALDQYSAEVANALVGSERTAPLLELVALDFGAVASTDLLVAITGAPADVCVDGVTRAQWEPFIWAAGTELTVRDIRDGLRVYIAVHGTISANYLLDSCAPDPVLGFGRQLTAGTNVDVETDGPLLDHPHFRIPLFHFGIARPALTGSWTIDVTDGPDIAEFGSTATRLFETSFVVGDNSNHIGLRLSPDGAVPQRESRTEILSRGVPIGAVEVPAGKEVLVLHRGRGVTAGYPVLAVVTATGLSHLGQARPGQRVRFRHIGIPDAVRRYRAQQAAIDRLRTRVANAYDCLRIPVHTNTCHRPAQAPKAAACVTTQGPRADHIRHSHLEYP</sequence>
<evidence type="ECO:0000256" key="3">
    <source>
        <dbReference type="ARBA" id="ARBA00022840"/>
    </source>
</evidence>
<dbReference type="PANTHER" id="PTHR43309">
    <property type="entry name" value="5-OXOPROLINASE SUBUNIT C"/>
    <property type="match status" value="1"/>
</dbReference>
<keyword evidence="1" id="KW-0547">Nucleotide-binding</keyword>
<dbReference type="RefSeq" id="WP_329407521.1">
    <property type="nucleotide sequence ID" value="NZ_CP109441.1"/>
</dbReference>
<evidence type="ECO:0000259" key="4">
    <source>
        <dbReference type="SMART" id="SM00797"/>
    </source>
</evidence>
<accession>A0ABZ1YN85</accession>
<evidence type="ECO:0000313" key="5">
    <source>
        <dbReference type="EMBL" id="WUV44548.1"/>
    </source>
</evidence>
<keyword evidence="3" id="KW-0067">ATP-binding</keyword>
<evidence type="ECO:0000256" key="2">
    <source>
        <dbReference type="ARBA" id="ARBA00022801"/>
    </source>
</evidence>
<dbReference type="PANTHER" id="PTHR43309:SF3">
    <property type="entry name" value="5-OXOPROLINASE SUBUNIT C"/>
    <property type="match status" value="1"/>
</dbReference>
<name>A0ABZ1YN85_9NOCA</name>
<gene>
    <name evidence="5" type="ORF">OG563_36070</name>
</gene>